<dbReference type="PROSITE" id="PS00019">
    <property type="entry name" value="ACTININ_1"/>
    <property type="match status" value="1"/>
</dbReference>
<dbReference type="SUPFAM" id="SSF46966">
    <property type="entry name" value="Spectrin repeat"/>
    <property type="match status" value="1"/>
</dbReference>
<feature type="compositionally biased region" description="Low complexity" evidence="3">
    <location>
        <begin position="306"/>
        <end position="326"/>
    </location>
</feature>
<accession>A0A915ELI0</accession>
<feature type="domain" description="Calponin-homology (CH)" evidence="4">
    <location>
        <begin position="380"/>
        <end position="491"/>
    </location>
</feature>
<dbReference type="InterPro" id="IPR001715">
    <property type="entry name" value="CH_dom"/>
</dbReference>
<evidence type="ECO:0000256" key="2">
    <source>
        <dbReference type="ARBA" id="ARBA00023203"/>
    </source>
</evidence>
<organism evidence="5 6">
    <name type="scientific">Ditylenchus dipsaci</name>
    <dbReference type="NCBI Taxonomy" id="166011"/>
    <lineage>
        <taxon>Eukaryota</taxon>
        <taxon>Metazoa</taxon>
        <taxon>Ecdysozoa</taxon>
        <taxon>Nematoda</taxon>
        <taxon>Chromadorea</taxon>
        <taxon>Rhabditida</taxon>
        <taxon>Tylenchina</taxon>
        <taxon>Tylenchomorpha</taxon>
        <taxon>Sphaerularioidea</taxon>
        <taxon>Anguinidae</taxon>
        <taxon>Anguininae</taxon>
        <taxon>Ditylenchus</taxon>
    </lineage>
</organism>
<dbReference type="InterPro" id="IPR001589">
    <property type="entry name" value="Actinin_actin-bd_CS"/>
</dbReference>
<keyword evidence="1" id="KW-0677">Repeat</keyword>
<dbReference type="AlphaFoldDB" id="A0A915ELI0"/>
<dbReference type="PROSITE" id="PS00020">
    <property type="entry name" value="ACTININ_2"/>
    <property type="match status" value="1"/>
</dbReference>
<feature type="domain" description="Calponin-homology (CH)" evidence="4">
    <location>
        <begin position="87"/>
        <end position="190"/>
    </location>
</feature>
<evidence type="ECO:0000313" key="5">
    <source>
        <dbReference type="Proteomes" id="UP000887574"/>
    </source>
</evidence>
<name>A0A915ELI0_9BILA</name>
<protein>
    <submittedName>
        <fullName evidence="6">Calponin-homology (CH) domain-containing protein</fullName>
    </submittedName>
</protein>
<evidence type="ECO:0000259" key="4">
    <source>
        <dbReference type="PROSITE" id="PS50021"/>
    </source>
</evidence>
<evidence type="ECO:0000256" key="3">
    <source>
        <dbReference type="SAM" id="MobiDB-lite"/>
    </source>
</evidence>
<dbReference type="PANTHER" id="PTHR11915">
    <property type="entry name" value="SPECTRIN/FILAMIN RELATED CYTOSKELETAL PROTEIN"/>
    <property type="match status" value="1"/>
</dbReference>
<reference evidence="6" key="1">
    <citation type="submission" date="2022-11" db="UniProtKB">
        <authorList>
            <consortium name="WormBaseParasite"/>
        </authorList>
    </citation>
    <scope>IDENTIFICATION</scope>
</reference>
<proteinExistence type="predicted"/>
<dbReference type="SMART" id="SM00033">
    <property type="entry name" value="CH"/>
    <property type="match status" value="2"/>
</dbReference>
<dbReference type="InterPro" id="IPR036872">
    <property type="entry name" value="CH_dom_sf"/>
</dbReference>
<dbReference type="GO" id="GO:0003779">
    <property type="term" value="F:actin binding"/>
    <property type="evidence" value="ECO:0007669"/>
    <property type="project" value="UniProtKB-KW"/>
</dbReference>
<dbReference type="CDD" id="cd21188">
    <property type="entry name" value="CH_PLEC-like_rpt1"/>
    <property type="match status" value="1"/>
</dbReference>
<dbReference type="InterPro" id="IPR049538">
    <property type="entry name" value="PCN-like_spectrin-like_rpt"/>
</dbReference>
<dbReference type="Pfam" id="PF00307">
    <property type="entry name" value="CH"/>
    <property type="match status" value="2"/>
</dbReference>
<dbReference type="SUPFAM" id="SSF47576">
    <property type="entry name" value="Calponin-homology domain, CH-domain"/>
    <property type="match status" value="1"/>
</dbReference>
<keyword evidence="5" id="KW-1185">Reference proteome</keyword>
<evidence type="ECO:0000256" key="1">
    <source>
        <dbReference type="ARBA" id="ARBA00022737"/>
    </source>
</evidence>
<keyword evidence="2" id="KW-0009">Actin-binding</keyword>
<dbReference type="Pfam" id="PF21020">
    <property type="entry name" value="Spectrin_4"/>
    <property type="match status" value="1"/>
</dbReference>
<feature type="region of interest" description="Disordered" evidence="3">
    <location>
        <begin position="270"/>
        <end position="328"/>
    </location>
</feature>
<dbReference type="PROSITE" id="PS50021">
    <property type="entry name" value="CH"/>
    <property type="match status" value="2"/>
</dbReference>
<sequence>MLDANLNHRAKKPVTSTFTYSSNGQAAGPLDSPCSSISGGNSAITQQLDYAASVSSLATSSIMDNAESECLEHYESNLEKYKDERDTIQKKTFTKWVNKHLTKSGRQVENLFRDLQNGVNLISLLESLSDETLPRENGLTRFHSIQNVHYCLDFLRKKHIKLVNIRPEDIVDGNGKLTLGLIWTIILNFQVSVINQRRLQQKQQISSRTTTEELVKVTNGNGQTQPLTSSYTSLTKKAHFHPTTVITIHQHHPKTTVVVVHTDSGAIATLASQKRRKTHGIHENSSSIGNLSQQRREQSASAALGSHSNVHHSSSNSHHQSRSASHPTDLAEKNAIVILEVVEMAWPQLEGSLWSAWSSAAEGAAGTRGFSESSTYEAKEHYERVRANISESHHLVGDGISARDALLQWARRLERWASLQRNFASLRPSAVNWNKISETSVTSRERLSNAFDAFEKEFNISKLLDPEDVDVDNPDEKSVLTYVSSLYNTLAQDEFSKGTADDLLKASIGSVAASEVERNVRIIVEDLDVLEAPIADYFEDVETLKANRHPHAQDLHRQVFGLHQRRGAYLDRLTNQILVRIGVRVKEVSERYEMTRTNAFQRVEESVRWVRERTEKLNVMQFSETLEVLEEMFERHKLDNRDIQDYRQIVDQCIARQAEVSAEDSYEYCELLQTLESEYQQLRDLSAGRMLDWLASSD</sequence>
<dbReference type="FunFam" id="1.10.418.10:FF:000048">
    <property type="entry name" value="Short stop, isoform B"/>
    <property type="match status" value="1"/>
</dbReference>
<dbReference type="Proteomes" id="UP000887574">
    <property type="component" value="Unplaced"/>
</dbReference>
<dbReference type="Gene3D" id="1.10.418.10">
    <property type="entry name" value="Calponin-like domain"/>
    <property type="match status" value="2"/>
</dbReference>
<evidence type="ECO:0000313" key="6">
    <source>
        <dbReference type="WBParaSite" id="jg7166"/>
    </source>
</evidence>
<dbReference type="WBParaSite" id="jg7166">
    <property type="protein sequence ID" value="jg7166"/>
    <property type="gene ID" value="jg7166"/>
</dbReference>
<dbReference type="Gene3D" id="1.20.58.60">
    <property type="match status" value="2"/>
</dbReference>
<feature type="compositionally biased region" description="Polar residues" evidence="3">
    <location>
        <begin position="283"/>
        <end position="293"/>
    </location>
</feature>